<comment type="caution">
    <text evidence="1">The sequence shown here is derived from an EMBL/GenBank/DDBJ whole genome shotgun (WGS) entry which is preliminary data.</text>
</comment>
<name>A0A645GQS0_9ZZZZ</name>
<evidence type="ECO:0000313" key="1">
    <source>
        <dbReference type="EMBL" id="MPN28239.1"/>
    </source>
</evidence>
<dbReference type="EMBL" id="VSSQ01078458">
    <property type="protein sequence ID" value="MPN28239.1"/>
    <property type="molecule type" value="Genomic_DNA"/>
</dbReference>
<accession>A0A645GQS0</accession>
<protein>
    <submittedName>
        <fullName evidence="1">Uncharacterized protein</fullName>
    </submittedName>
</protein>
<sequence>MTVTHGTPPLVGDIPELHVQREPRHARPCRTIGNNTTQRSTAMALDAVYHATIFEPTVDELSMLKRLEMGELVSMTAALREHLSVRLLEW</sequence>
<gene>
    <name evidence="1" type="ORF">SDC9_175680</name>
</gene>
<proteinExistence type="predicted"/>
<organism evidence="1">
    <name type="scientific">bioreactor metagenome</name>
    <dbReference type="NCBI Taxonomy" id="1076179"/>
    <lineage>
        <taxon>unclassified sequences</taxon>
        <taxon>metagenomes</taxon>
        <taxon>ecological metagenomes</taxon>
    </lineage>
</organism>
<reference evidence="1" key="1">
    <citation type="submission" date="2019-08" db="EMBL/GenBank/DDBJ databases">
        <authorList>
            <person name="Kucharzyk K."/>
            <person name="Murdoch R.W."/>
            <person name="Higgins S."/>
            <person name="Loffler F."/>
        </authorList>
    </citation>
    <scope>NUCLEOTIDE SEQUENCE</scope>
</reference>
<dbReference type="AlphaFoldDB" id="A0A645GQS0"/>